<dbReference type="Proteomes" id="UP000000226">
    <property type="component" value="Chromosome 5"/>
</dbReference>
<evidence type="ECO:0000313" key="2">
    <source>
        <dbReference type="EMBL" id="ESW21919.1"/>
    </source>
</evidence>
<keyword evidence="1" id="KW-0812">Transmembrane</keyword>
<keyword evidence="1" id="KW-0472">Membrane</keyword>
<dbReference type="Gramene" id="ESW21919">
    <property type="protein sequence ID" value="ESW21919"/>
    <property type="gene ID" value="PHAVU_005G110700g"/>
</dbReference>
<feature type="transmembrane region" description="Helical" evidence="1">
    <location>
        <begin position="77"/>
        <end position="97"/>
    </location>
</feature>
<organism evidence="2 3">
    <name type="scientific">Phaseolus vulgaris</name>
    <name type="common">Kidney bean</name>
    <name type="synonym">French bean</name>
    <dbReference type="NCBI Taxonomy" id="3885"/>
    <lineage>
        <taxon>Eukaryota</taxon>
        <taxon>Viridiplantae</taxon>
        <taxon>Streptophyta</taxon>
        <taxon>Embryophyta</taxon>
        <taxon>Tracheophyta</taxon>
        <taxon>Spermatophyta</taxon>
        <taxon>Magnoliopsida</taxon>
        <taxon>eudicotyledons</taxon>
        <taxon>Gunneridae</taxon>
        <taxon>Pentapetalae</taxon>
        <taxon>rosids</taxon>
        <taxon>fabids</taxon>
        <taxon>Fabales</taxon>
        <taxon>Fabaceae</taxon>
        <taxon>Papilionoideae</taxon>
        <taxon>50 kb inversion clade</taxon>
        <taxon>NPAAA clade</taxon>
        <taxon>indigoferoid/millettioid clade</taxon>
        <taxon>Phaseoleae</taxon>
        <taxon>Phaseolus</taxon>
    </lineage>
</organism>
<name>V7BVD8_PHAVU</name>
<dbReference type="AlphaFoldDB" id="V7BVD8"/>
<evidence type="ECO:0000313" key="3">
    <source>
        <dbReference type="Proteomes" id="UP000000226"/>
    </source>
</evidence>
<reference evidence="3" key="1">
    <citation type="journal article" date="2014" name="Nat. Genet.">
        <title>A reference genome for common bean and genome-wide analysis of dual domestications.</title>
        <authorList>
            <person name="Schmutz J."/>
            <person name="McClean P.E."/>
            <person name="Mamidi S."/>
            <person name="Wu G.A."/>
            <person name="Cannon S.B."/>
            <person name="Grimwood J."/>
            <person name="Jenkins J."/>
            <person name="Shu S."/>
            <person name="Song Q."/>
            <person name="Chavarro C."/>
            <person name="Torres-Torres M."/>
            <person name="Geffroy V."/>
            <person name="Moghaddam S.M."/>
            <person name="Gao D."/>
            <person name="Abernathy B."/>
            <person name="Barry K."/>
            <person name="Blair M."/>
            <person name="Brick M.A."/>
            <person name="Chovatia M."/>
            <person name="Gepts P."/>
            <person name="Goodstein D.M."/>
            <person name="Gonzales M."/>
            <person name="Hellsten U."/>
            <person name="Hyten D.L."/>
            <person name="Jia G."/>
            <person name="Kelly J.D."/>
            <person name="Kudrna D."/>
            <person name="Lee R."/>
            <person name="Richard M.M."/>
            <person name="Miklas P.N."/>
            <person name="Osorno J.M."/>
            <person name="Rodrigues J."/>
            <person name="Thareau V."/>
            <person name="Urrea C.A."/>
            <person name="Wang M."/>
            <person name="Yu Y."/>
            <person name="Zhang M."/>
            <person name="Wing R.A."/>
            <person name="Cregan P.B."/>
            <person name="Rokhsar D.S."/>
            <person name="Jackson S.A."/>
        </authorList>
    </citation>
    <scope>NUCLEOTIDE SEQUENCE [LARGE SCALE GENOMIC DNA]</scope>
    <source>
        <strain evidence="3">cv. G19833</strain>
    </source>
</reference>
<accession>V7BVD8</accession>
<sequence>MEQTGVCIVMHTKSNDTVSAMPNRLRIIYSHMFTTKWEHSKLLGPTPTCPLPPRHSLFNFPSSLTFFQTPSFLLRPISTTPFLFLIALSLSLIIISFQRREVYAASWVDIDASFLLPENLTLHSHTKKIQEKTRFHELHLLQQRDKVIQMVKLLSDP</sequence>
<keyword evidence="1" id="KW-1133">Transmembrane helix</keyword>
<proteinExistence type="predicted"/>
<keyword evidence="3" id="KW-1185">Reference proteome</keyword>
<dbReference type="EMBL" id="CM002292">
    <property type="protein sequence ID" value="ESW21919.1"/>
    <property type="molecule type" value="Genomic_DNA"/>
</dbReference>
<gene>
    <name evidence="2" type="ORF">PHAVU_005G110700g</name>
</gene>
<protein>
    <submittedName>
        <fullName evidence="2">Uncharacterized protein</fullName>
    </submittedName>
</protein>
<evidence type="ECO:0000256" key="1">
    <source>
        <dbReference type="SAM" id="Phobius"/>
    </source>
</evidence>